<dbReference type="Pfam" id="PF00400">
    <property type="entry name" value="WD40"/>
    <property type="match status" value="3"/>
</dbReference>
<feature type="repeat" description="WD" evidence="3">
    <location>
        <begin position="378"/>
        <end position="419"/>
    </location>
</feature>
<name>A0A1I7S7Q6_BURXY</name>
<dbReference type="GO" id="GO:0007010">
    <property type="term" value="P:cytoskeleton organization"/>
    <property type="evidence" value="ECO:0007669"/>
    <property type="project" value="TreeGrafter"/>
</dbReference>
<protein>
    <submittedName>
        <fullName evidence="5">(pine wood nematode) hypothetical protein</fullName>
    </submittedName>
</protein>
<feature type="repeat" description="WD" evidence="3">
    <location>
        <begin position="238"/>
        <end position="279"/>
    </location>
</feature>
<dbReference type="Proteomes" id="UP000095284">
    <property type="component" value="Unplaced"/>
</dbReference>
<evidence type="ECO:0000313" key="7">
    <source>
        <dbReference type="Proteomes" id="UP000659654"/>
    </source>
</evidence>
<evidence type="ECO:0000256" key="3">
    <source>
        <dbReference type="PROSITE-ProRule" id="PRU00221"/>
    </source>
</evidence>
<keyword evidence="2" id="KW-0677">Repeat</keyword>
<evidence type="ECO:0000256" key="4">
    <source>
        <dbReference type="SAM" id="MobiDB-lite"/>
    </source>
</evidence>
<reference evidence="5" key="2">
    <citation type="submission" date="2020-09" db="EMBL/GenBank/DDBJ databases">
        <authorList>
            <person name="Kikuchi T."/>
        </authorList>
    </citation>
    <scope>NUCLEOTIDE SEQUENCE</scope>
    <source>
        <strain evidence="5">Ka4C1</strain>
    </source>
</reference>
<dbReference type="eggNOG" id="KOG0644">
    <property type="taxonomic scope" value="Eukaryota"/>
</dbReference>
<dbReference type="GO" id="GO:0006357">
    <property type="term" value="P:regulation of transcription by RNA polymerase II"/>
    <property type="evidence" value="ECO:0007669"/>
    <property type="project" value="TreeGrafter"/>
</dbReference>
<dbReference type="InterPro" id="IPR052060">
    <property type="entry name" value="Bromo_WD_repeat"/>
</dbReference>
<evidence type="ECO:0000313" key="8">
    <source>
        <dbReference type="WBParaSite" id="BXY_0904700.1"/>
    </source>
</evidence>
<dbReference type="InterPro" id="IPR001680">
    <property type="entry name" value="WD40_rpt"/>
</dbReference>
<dbReference type="SMART" id="SM00320">
    <property type="entry name" value="WD40"/>
    <property type="match status" value="7"/>
</dbReference>
<dbReference type="GO" id="GO:0005634">
    <property type="term" value="C:nucleus"/>
    <property type="evidence" value="ECO:0007669"/>
    <property type="project" value="TreeGrafter"/>
</dbReference>
<feature type="region of interest" description="Disordered" evidence="4">
    <location>
        <begin position="1"/>
        <end position="24"/>
    </location>
</feature>
<dbReference type="WBParaSite" id="BXY_0904700.1">
    <property type="protein sequence ID" value="BXY_0904700.1"/>
    <property type="gene ID" value="BXY_0904700"/>
</dbReference>
<evidence type="ECO:0000313" key="5">
    <source>
        <dbReference type="EMBL" id="CAD5210709.1"/>
    </source>
</evidence>
<evidence type="ECO:0000256" key="1">
    <source>
        <dbReference type="ARBA" id="ARBA00022574"/>
    </source>
</evidence>
<organism evidence="6 8">
    <name type="scientific">Bursaphelenchus xylophilus</name>
    <name type="common">Pinewood nematode worm</name>
    <name type="synonym">Aphelenchoides xylophilus</name>
    <dbReference type="NCBI Taxonomy" id="6326"/>
    <lineage>
        <taxon>Eukaryota</taxon>
        <taxon>Metazoa</taxon>
        <taxon>Ecdysozoa</taxon>
        <taxon>Nematoda</taxon>
        <taxon>Chromadorea</taxon>
        <taxon>Rhabditida</taxon>
        <taxon>Tylenchina</taxon>
        <taxon>Tylenchomorpha</taxon>
        <taxon>Aphelenchoidea</taxon>
        <taxon>Aphelenchoididae</taxon>
        <taxon>Bursaphelenchus</taxon>
    </lineage>
</organism>
<dbReference type="SMR" id="A0A1I7S7Q6"/>
<keyword evidence="7" id="KW-1185">Reference proteome</keyword>
<proteinExistence type="predicted"/>
<feature type="compositionally biased region" description="Polar residues" evidence="4">
    <location>
        <begin position="13"/>
        <end position="24"/>
    </location>
</feature>
<dbReference type="CDD" id="cd00200">
    <property type="entry name" value="WD40"/>
    <property type="match status" value="1"/>
</dbReference>
<dbReference type="SUPFAM" id="SSF50978">
    <property type="entry name" value="WD40 repeat-like"/>
    <property type="match status" value="1"/>
</dbReference>
<feature type="repeat" description="WD" evidence="3">
    <location>
        <begin position="196"/>
        <end position="237"/>
    </location>
</feature>
<dbReference type="InterPro" id="IPR020472">
    <property type="entry name" value="WD40_PAC1"/>
</dbReference>
<dbReference type="EMBL" id="CAJFDI010000001">
    <property type="protein sequence ID" value="CAD5210709.1"/>
    <property type="molecule type" value="Genomic_DNA"/>
</dbReference>
<dbReference type="AlphaFoldDB" id="A0A1I7S7Q6"/>
<evidence type="ECO:0000313" key="6">
    <source>
        <dbReference type="Proteomes" id="UP000095284"/>
    </source>
</evidence>
<dbReference type="PROSITE" id="PS50294">
    <property type="entry name" value="WD_REPEATS_REGION"/>
    <property type="match status" value="3"/>
</dbReference>
<dbReference type="Proteomes" id="UP000582659">
    <property type="component" value="Unassembled WGS sequence"/>
</dbReference>
<reference evidence="8" key="1">
    <citation type="submission" date="2016-11" db="UniProtKB">
        <authorList>
            <consortium name="WormBaseParasite"/>
        </authorList>
    </citation>
    <scope>IDENTIFICATION</scope>
</reference>
<dbReference type="PROSITE" id="PS50082">
    <property type="entry name" value="WD_REPEATS_2"/>
    <property type="match status" value="3"/>
</dbReference>
<dbReference type="PRINTS" id="PR00320">
    <property type="entry name" value="GPROTEINBRPT"/>
</dbReference>
<dbReference type="Proteomes" id="UP000659654">
    <property type="component" value="Unassembled WGS sequence"/>
</dbReference>
<evidence type="ECO:0000256" key="2">
    <source>
        <dbReference type="ARBA" id="ARBA00022737"/>
    </source>
</evidence>
<dbReference type="PANTHER" id="PTHR16266:SF17">
    <property type="entry name" value="BRWD3"/>
    <property type="match status" value="1"/>
</dbReference>
<dbReference type="InterPro" id="IPR015943">
    <property type="entry name" value="WD40/YVTN_repeat-like_dom_sf"/>
</dbReference>
<gene>
    <name evidence="5" type="ORF">BXYJ_LOCUS2064</name>
</gene>
<dbReference type="PANTHER" id="PTHR16266">
    <property type="entry name" value="WD REPEAT DOMAIN 9"/>
    <property type="match status" value="1"/>
</dbReference>
<accession>A0A1I7S7Q6</accession>
<sequence length="520" mass="58935">MNELHNEEPDTIPQPSTSNSQALSQVVLPDSVDQQTLQEFLIHIHGFLKFAGFSQVADELRRELDRRRFIPARTGFDGRPQNQSLEQFLSTAQPYSTDLLQLLSRTKQLTNATLPPTLQNSKVRLFTTKRTNLARKDSPHGHFTYSLLNMGRPKLRQFQNTKNLNILNAREMGLKVGKRILMPKNTWANLEEHGKFLGHLSQVFCVCFDRTGRYVVTGGDDKLIKVWDTVTGLLRYTFRGHEGEIADLSINLENTCLASGSTDKTVRVWSLMNGQPLMIFKNHKALIMAIHFLPFYEGNVRYLVSSSSDCKVVFYRYDADSLIFETTPYEFEERALSGAKMVAASYSSGGNFVITGGTEKLVYIYRLTAYTVERLYEFFIHNDKIESLVWANNNFWFASGSKDGTAKVWSLKGNEWLSTELVLPKNIEEPNQPMNQSQSQNTTNQAKKAFKLNMLCWSSDDSKVISIGNDFFLRVSDARTGELLKRLEGHTQNAYVIKSHPVYSEAIVSAGHDGQILVGI</sequence>
<dbReference type="GO" id="GO:0008360">
    <property type="term" value="P:regulation of cell shape"/>
    <property type="evidence" value="ECO:0007669"/>
    <property type="project" value="TreeGrafter"/>
</dbReference>
<dbReference type="Gene3D" id="2.130.10.10">
    <property type="entry name" value="YVTN repeat-like/Quinoprotein amine dehydrogenase"/>
    <property type="match status" value="3"/>
</dbReference>
<dbReference type="OrthoDB" id="10265743at2759"/>
<dbReference type="EMBL" id="CAJFCV020000001">
    <property type="protein sequence ID" value="CAG9086864.1"/>
    <property type="molecule type" value="Genomic_DNA"/>
</dbReference>
<dbReference type="InterPro" id="IPR036322">
    <property type="entry name" value="WD40_repeat_dom_sf"/>
</dbReference>
<keyword evidence="1 3" id="KW-0853">WD repeat</keyword>